<dbReference type="PANTHER" id="PTHR42756:SF1">
    <property type="entry name" value="TRANSCRIPTIONAL REPRESSOR OF EMRAB OPERON"/>
    <property type="match status" value="1"/>
</dbReference>
<dbReference type="PRINTS" id="PR00598">
    <property type="entry name" value="HTHMARR"/>
</dbReference>
<keyword evidence="6" id="KW-1185">Reference proteome</keyword>
<dbReference type="InterPro" id="IPR000835">
    <property type="entry name" value="HTH_MarR-typ"/>
</dbReference>
<dbReference type="Proteomes" id="UP001468345">
    <property type="component" value="Chromosome"/>
</dbReference>
<evidence type="ECO:0000256" key="1">
    <source>
        <dbReference type="ARBA" id="ARBA00023015"/>
    </source>
</evidence>
<organism evidence="5 6">
    <name type="scientific">Staphylococcus casei</name>
    <dbReference type="NCBI Taxonomy" id="201828"/>
    <lineage>
        <taxon>Bacteria</taxon>
        <taxon>Bacillati</taxon>
        <taxon>Bacillota</taxon>
        <taxon>Bacilli</taxon>
        <taxon>Bacillales</taxon>
        <taxon>Staphylococcaceae</taxon>
        <taxon>Staphylococcus</taxon>
    </lineage>
</organism>
<dbReference type="Pfam" id="PF01047">
    <property type="entry name" value="MarR"/>
    <property type="match status" value="1"/>
</dbReference>
<dbReference type="SUPFAM" id="SSF46785">
    <property type="entry name" value="Winged helix' DNA-binding domain"/>
    <property type="match status" value="1"/>
</dbReference>
<reference evidence="5 6" key="1">
    <citation type="journal article" date="2024" name="ISME J.">
        <title>Staphylococcus epidermidis bacteriocin A37 kills natural competitors with a unique mechanism of action.</title>
        <authorList>
            <person name="Puls J.S."/>
            <person name="Winnerling B."/>
            <person name="Power J.J."/>
            <person name="Kruger A.M."/>
            <person name="Brajtenbach D."/>
            <person name="Johnson M."/>
            <person name="Bilici K."/>
            <person name="Camus L."/>
            <person name="Fliesswasser T."/>
            <person name="Schneider T."/>
            <person name="Sahl H.G."/>
            <person name="Ghosal D."/>
            <person name="Kubitscheck U."/>
            <person name="Heilbronner S."/>
            <person name="Grein F."/>
        </authorList>
    </citation>
    <scope>NUCLEOTIDE SEQUENCE [LARGE SCALE GENOMIC DNA]</scope>
    <source>
        <strain evidence="5 6">SCK7</strain>
    </source>
</reference>
<dbReference type="RefSeq" id="WP_069824131.1">
    <property type="nucleotide sequence ID" value="NZ_CP125718.1"/>
</dbReference>
<keyword evidence="1" id="KW-0805">Transcription regulation</keyword>
<keyword evidence="2" id="KW-0238">DNA-binding</keyword>
<evidence type="ECO:0000313" key="5">
    <source>
        <dbReference type="EMBL" id="WZG09493.1"/>
    </source>
</evidence>
<dbReference type="InterPro" id="IPR036388">
    <property type="entry name" value="WH-like_DNA-bd_sf"/>
</dbReference>
<proteinExistence type="predicted"/>
<keyword evidence="3" id="KW-0804">Transcription</keyword>
<dbReference type="PROSITE" id="PS50995">
    <property type="entry name" value="HTH_MARR_2"/>
    <property type="match status" value="1"/>
</dbReference>
<dbReference type="Gene3D" id="1.10.10.10">
    <property type="entry name" value="Winged helix-like DNA-binding domain superfamily/Winged helix DNA-binding domain"/>
    <property type="match status" value="1"/>
</dbReference>
<accession>A0ABZ2WC58</accession>
<gene>
    <name evidence="5" type="ORF">SHJJP9002_001452</name>
</gene>
<evidence type="ECO:0000256" key="3">
    <source>
        <dbReference type="ARBA" id="ARBA00023163"/>
    </source>
</evidence>
<sequence length="171" mass="20183">MEDIYLFDSPTLAKLKALKQDYDNLNIIDVLLYLEIHKSYCLMKDKYDSLLQKYDLTEAKFSIMMLLTYEKDMTLAPSDLAEKLGSKKSTITGIIKGMEKRNLIRRKVLPNDKRTNYVQLTNEGSELLKRFLPFNYDLVSKVFEVFSEEEKEQFYMLSNKLKNHLEKDELL</sequence>
<evidence type="ECO:0000313" key="6">
    <source>
        <dbReference type="Proteomes" id="UP001468345"/>
    </source>
</evidence>
<dbReference type="EMBL" id="CP133006">
    <property type="protein sequence ID" value="WZG09493.1"/>
    <property type="molecule type" value="Genomic_DNA"/>
</dbReference>
<protein>
    <submittedName>
        <fullName evidence="5">MarR family transcriptional regulator</fullName>
    </submittedName>
</protein>
<dbReference type="SMART" id="SM00347">
    <property type="entry name" value="HTH_MARR"/>
    <property type="match status" value="1"/>
</dbReference>
<name>A0ABZ2WC58_9STAP</name>
<dbReference type="PANTHER" id="PTHR42756">
    <property type="entry name" value="TRANSCRIPTIONAL REGULATOR, MARR"/>
    <property type="match status" value="1"/>
</dbReference>
<dbReference type="InterPro" id="IPR036390">
    <property type="entry name" value="WH_DNA-bd_sf"/>
</dbReference>
<evidence type="ECO:0000256" key="2">
    <source>
        <dbReference type="ARBA" id="ARBA00023125"/>
    </source>
</evidence>
<feature type="domain" description="HTH marR-type" evidence="4">
    <location>
        <begin position="29"/>
        <end position="163"/>
    </location>
</feature>
<evidence type="ECO:0000259" key="4">
    <source>
        <dbReference type="PROSITE" id="PS50995"/>
    </source>
</evidence>